<dbReference type="Gene3D" id="3.40.50.300">
    <property type="entry name" value="P-loop containing nucleotide triphosphate hydrolases"/>
    <property type="match status" value="1"/>
</dbReference>
<proteinExistence type="predicted"/>
<accession>U2ZY26</accession>
<evidence type="ECO:0000313" key="2">
    <source>
        <dbReference type="EMBL" id="GAD47428.1"/>
    </source>
</evidence>
<dbReference type="GO" id="GO:0005524">
    <property type="term" value="F:ATP binding"/>
    <property type="evidence" value="ECO:0007669"/>
    <property type="project" value="UniProtKB-KW"/>
</dbReference>
<dbReference type="PROSITE" id="PS50893">
    <property type="entry name" value="ABC_TRANSPORTER_2"/>
    <property type="match status" value="1"/>
</dbReference>
<reference evidence="2 3" key="1">
    <citation type="submission" date="2013-09" db="EMBL/GenBank/DDBJ databases">
        <title>Whole genome shotgun sequence of Novosphingobium tardaugens NBRC 16725.</title>
        <authorList>
            <person name="Isaki S."/>
            <person name="Hosoyama A."/>
            <person name="Tsuchikane K."/>
            <person name="Katsumata H."/>
            <person name="Ando Y."/>
            <person name="Yamazaki S."/>
            <person name="Fujita N."/>
        </authorList>
    </citation>
    <scope>NUCLEOTIDE SEQUENCE [LARGE SCALE GENOMIC DNA]</scope>
    <source>
        <strain evidence="2 3">NBRC 16725</strain>
    </source>
</reference>
<evidence type="ECO:0000313" key="3">
    <source>
        <dbReference type="Proteomes" id="UP000016568"/>
    </source>
</evidence>
<evidence type="ECO:0000259" key="1">
    <source>
        <dbReference type="PROSITE" id="PS50893"/>
    </source>
</evidence>
<dbReference type="PANTHER" id="PTHR46743:SF2">
    <property type="entry name" value="TEICHOIC ACIDS EXPORT ATP-BINDING PROTEIN TAGH"/>
    <property type="match status" value="1"/>
</dbReference>
<dbReference type="AlphaFoldDB" id="U2ZY26"/>
<keyword evidence="3" id="KW-1185">Reference proteome</keyword>
<keyword evidence="2" id="KW-0067">ATP-binding</keyword>
<dbReference type="InterPro" id="IPR027417">
    <property type="entry name" value="P-loop_NTPase"/>
</dbReference>
<dbReference type="OrthoDB" id="9778870at2"/>
<dbReference type="RefSeq" id="WP_021688335.1">
    <property type="nucleotide sequence ID" value="NZ_BASZ01000001.1"/>
</dbReference>
<dbReference type="GO" id="GO:0016887">
    <property type="term" value="F:ATP hydrolysis activity"/>
    <property type="evidence" value="ECO:0007669"/>
    <property type="project" value="InterPro"/>
</dbReference>
<protein>
    <submittedName>
        <fullName evidence="2">Putative capsule polysaccharide export ATP-binding protein</fullName>
    </submittedName>
</protein>
<keyword evidence="2" id="KW-0547">Nucleotide-binding</keyword>
<sequence length="232" mass="26026">MYGFFGCTRLYGSTEFVRRVLVDATYGFAADDRVAVLAPAGSGKSTLVRLLGGLDRPDRGTVLRPPGVSWPLGFSGAFHPALSGEENVRLLARMMDADPDRVSAFVTLFSELGDDFYRPLQNYSSGMRGRLGFAFSMAIPQRFYLADEAVGLGDEQFRMKCERMLLRRLENAGLFLATRNFRIAERFAERFAVLENHRIVRCGSFDEARERFARIEQQEDDLDVLVAGLSRA</sequence>
<dbReference type="Pfam" id="PF00005">
    <property type="entry name" value="ABC_tran"/>
    <property type="match status" value="1"/>
</dbReference>
<dbReference type="Proteomes" id="UP000016568">
    <property type="component" value="Unassembled WGS sequence"/>
</dbReference>
<feature type="domain" description="ABC transporter" evidence="1">
    <location>
        <begin position="5"/>
        <end position="221"/>
    </location>
</feature>
<dbReference type="InterPro" id="IPR003439">
    <property type="entry name" value="ABC_transporter-like_ATP-bd"/>
</dbReference>
<dbReference type="SUPFAM" id="SSF52540">
    <property type="entry name" value="P-loop containing nucleoside triphosphate hydrolases"/>
    <property type="match status" value="1"/>
</dbReference>
<gene>
    <name evidence="2" type="ORF">NT2_01_01960</name>
</gene>
<comment type="caution">
    <text evidence="2">The sequence shown here is derived from an EMBL/GenBank/DDBJ whole genome shotgun (WGS) entry which is preliminary data.</text>
</comment>
<dbReference type="PANTHER" id="PTHR46743">
    <property type="entry name" value="TEICHOIC ACIDS EXPORT ATP-BINDING PROTEIN TAGH"/>
    <property type="match status" value="1"/>
</dbReference>
<organism evidence="2 3">
    <name type="scientific">Caenibius tardaugens NBRC 16725</name>
    <dbReference type="NCBI Taxonomy" id="1219035"/>
    <lineage>
        <taxon>Bacteria</taxon>
        <taxon>Pseudomonadati</taxon>
        <taxon>Pseudomonadota</taxon>
        <taxon>Alphaproteobacteria</taxon>
        <taxon>Sphingomonadales</taxon>
        <taxon>Erythrobacteraceae</taxon>
        <taxon>Caenibius</taxon>
    </lineage>
</organism>
<name>U2ZY26_9SPHN</name>
<dbReference type="InterPro" id="IPR050683">
    <property type="entry name" value="Bact_Polysacc_Export_ATP-bd"/>
</dbReference>
<dbReference type="KEGG" id="ntd:EGO55_16165"/>
<dbReference type="EMBL" id="BASZ01000001">
    <property type="protein sequence ID" value="GAD47428.1"/>
    <property type="molecule type" value="Genomic_DNA"/>
</dbReference>
<dbReference type="eggNOG" id="COG1134">
    <property type="taxonomic scope" value="Bacteria"/>
</dbReference>